<dbReference type="InterPro" id="IPR013785">
    <property type="entry name" value="Aldolase_TIM"/>
</dbReference>
<evidence type="ECO:0000313" key="3">
    <source>
        <dbReference type="EMBL" id="MUN38888.1"/>
    </source>
</evidence>
<dbReference type="SUPFAM" id="SSF51569">
    <property type="entry name" value="Aldolase"/>
    <property type="match status" value="1"/>
</dbReference>
<keyword evidence="1" id="KW-0808">Transferase</keyword>
<dbReference type="Pfam" id="PF00682">
    <property type="entry name" value="HMGL-like"/>
    <property type="match status" value="1"/>
</dbReference>
<dbReference type="Proteomes" id="UP000432015">
    <property type="component" value="Unassembled WGS sequence"/>
</dbReference>
<comment type="caution">
    <text evidence="3">The sequence shown here is derived from an EMBL/GenBank/DDBJ whole genome shotgun (WGS) entry which is preliminary data.</text>
</comment>
<dbReference type="Gene3D" id="3.20.20.70">
    <property type="entry name" value="Aldolase class I"/>
    <property type="match status" value="1"/>
</dbReference>
<feature type="domain" description="Pyruvate carboxyltransferase" evidence="2">
    <location>
        <begin position="49"/>
        <end position="305"/>
    </location>
</feature>
<dbReference type="GO" id="GO:0016740">
    <property type="term" value="F:transferase activity"/>
    <property type="evidence" value="ECO:0007669"/>
    <property type="project" value="UniProtKB-KW"/>
</dbReference>
<protein>
    <recommendedName>
        <fullName evidence="2">Pyruvate carboxyltransferase domain-containing protein</fullName>
    </recommendedName>
</protein>
<sequence>MDDLTEAQIERFRADIDASRTSGAYEPGRWSVAPGNRDTAVTGVLPEHVRLRDTSVRAIESMPGVVVAREAKTAFLRLLARSGVPEIVTSGPGRDLDALRSDLAVIREEQPGCVVSCPFVSTLEGVDLARDVGYDAVQISVPGFGPAAGIYDPLLPASREEVVRRAVAVVKHARAQGLRVTAALTMVSYLNEERLAETVSALAGAGADETTLFDGPGAVGPEAFGRLVHVTKSAAPDLEVGIHPHNTFGLGVACAVAAARAGATVVESSVNGYCGGPGNADLAATAAAFEALYGVRTGVRLDVLTELARMGAELTGHIPAPNQPITGRDAFCWGGGDWVTVEREVDPLLHNCVEPALFGNRRRVPLTPQSGPRTTAATLRRLGIDADPALVPAIMARCRAELDALGRLLTDEEIRAIARSVLTA</sequence>
<keyword evidence="4" id="KW-1185">Reference proteome</keyword>
<evidence type="ECO:0000256" key="1">
    <source>
        <dbReference type="ARBA" id="ARBA00022679"/>
    </source>
</evidence>
<organism evidence="3 4">
    <name type="scientific">Actinomadura litoris</name>
    <dbReference type="NCBI Taxonomy" id="2678616"/>
    <lineage>
        <taxon>Bacteria</taxon>
        <taxon>Bacillati</taxon>
        <taxon>Actinomycetota</taxon>
        <taxon>Actinomycetes</taxon>
        <taxon>Streptosporangiales</taxon>
        <taxon>Thermomonosporaceae</taxon>
        <taxon>Actinomadura</taxon>
    </lineage>
</organism>
<dbReference type="RefSeq" id="WP_156217994.1">
    <property type="nucleotide sequence ID" value="NZ_WOFH01000006.1"/>
</dbReference>
<dbReference type="PROSITE" id="PS50991">
    <property type="entry name" value="PYR_CT"/>
    <property type="match status" value="1"/>
</dbReference>
<gene>
    <name evidence="3" type="ORF">GNZ18_20080</name>
</gene>
<dbReference type="InterPro" id="IPR000891">
    <property type="entry name" value="PYR_CT"/>
</dbReference>
<accession>A0A7K1L379</accession>
<dbReference type="AlphaFoldDB" id="A0A7K1L379"/>
<name>A0A7K1L379_9ACTN</name>
<proteinExistence type="predicted"/>
<dbReference type="PANTHER" id="PTHR42880:SF1">
    <property type="entry name" value="ISOPROPYLMALATE_HOMOCITRATE_CITRAMALATE SYNTHASE FAMILY PROTEIN"/>
    <property type="match status" value="1"/>
</dbReference>
<dbReference type="EMBL" id="WOFH01000006">
    <property type="protein sequence ID" value="MUN38888.1"/>
    <property type="molecule type" value="Genomic_DNA"/>
</dbReference>
<dbReference type="PANTHER" id="PTHR42880">
    <property type="entry name" value="HOMOCITRATE SYNTHASE"/>
    <property type="match status" value="1"/>
</dbReference>
<evidence type="ECO:0000259" key="2">
    <source>
        <dbReference type="PROSITE" id="PS50991"/>
    </source>
</evidence>
<evidence type="ECO:0000313" key="4">
    <source>
        <dbReference type="Proteomes" id="UP000432015"/>
    </source>
</evidence>
<reference evidence="3 4" key="1">
    <citation type="submission" date="2019-11" db="EMBL/GenBank/DDBJ databases">
        <authorList>
            <person name="Cao P."/>
        </authorList>
    </citation>
    <scope>NUCLEOTIDE SEQUENCE [LARGE SCALE GENOMIC DNA]</scope>
    <source>
        <strain evidence="3 4">NEAU-AAG5</strain>
    </source>
</reference>